<dbReference type="EMBL" id="GBRH01177690">
    <property type="protein sequence ID" value="JAE20206.1"/>
    <property type="molecule type" value="Transcribed_RNA"/>
</dbReference>
<name>A0A0A9GCD2_ARUDO</name>
<proteinExistence type="predicted"/>
<reference evidence="2" key="1">
    <citation type="submission" date="2014-09" db="EMBL/GenBank/DDBJ databases">
        <authorList>
            <person name="Magalhaes I.L.F."/>
            <person name="Oliveira U."/>
            <person name="Santos F.R."/>
            <person name="Vidigal T.H.D.A."/>
            <person name="Brescovit A.D."/>
            <person name="Santos A.J."/>
        </authorList>
    </citation>
    <scope>NUCLEOTIDE SEQUENCE</scope>
    <source>
        <tissue evidence="2">Shoot tissue taken approximately 20 cm above the soil surface</tissue>
    </source>
</reference>
<accession>A0A0A9GCD2</accession>
<evidence type="ECO:0000313" key="2">
    <source>
        <dbReference type="EMBL" id="JAE20206.1"/>
    </source>
</evidence>
<organism evidence="2">
    <name type="scientific">Arundo donax</name>
    <name type="common">Giant reed</name>
    <name type="synonym">Donax arundinaceus</name>
    <dbReference type="NCBI Taxonomy" id="35708"/>
    <lineage>
        <taxon>Eukaryota</taxon>
        <taxon>Viridiplantae</taxon>
        <taxon>Streptophyta</taxon>
        <taxon>Embryophyta</taxon>
        <taxon>Tracheophyta</taxon>
        <taxon>Spermatophyta</taxon>
        <taxon>Magnoliopsida</taxon>
        <taxon>Liliopsida</taxon>
        <taxon>Poales</taxon>
        <taxon>Poaceae</taxon>
        <taxon>PACMAD clade</taxon>
        <taxon>Arundinoideae</taxon>
        <taxon>Arundineae</taxon>
        <taxon>Arundo</taxon>
    </lineage>
</organism>
<feature type="region of interest" description="Disordered" evidence="1">
    <location>
        <begin position="83"/>
        <end position="118"/>
    </location>
</feature>
<feature type="compositionally biased region" description="Gly residues" evidence="1">
    <location>
        <begin position="51"/>
        <end position="68"/>
    </location>
</feature>
<reference evidence="2" key="2">
    <citation type="journal article" date="2015" name="Data Brief">
        <title>Shoot transcriptome of the giant reed, Arundo donax.</title>
        <authorList>
            <person name="Barrero R.A."/>
            <person name="Guerrero F.D."/>
            <person name="Moolhuijzen P."/>
            <person name="Goolsby J.A."/>
            <person name="Tidwell J."/>
            <person name="Bellgard S.E."/>
            <person name="Bellgard M.I."/>
        </authorList>
    </citation>
    <scope>NUCLEOTIDE SEQUENCE</scope>
    <source>
        <tissue evidence="2">Shoot tissue taken approximately 20 cm above the soil surface</tissue>
    </source>
</reference>
<feature type="region of interest" description="Disordered" evidence="1">
    <location>
        <begin position="43"/>
        <end position="69"/>
    </location>
</feature>
<protein>
    <submittedName>
        <fullName evidence="2">Uncharacterized protein</fullName>
    </submittedName>
</protein>
<dbReference type="AlphaFoldDB" id="A0A0A9GCD2"/>
<sequence>MHRSAPPAAPHPARTPTLAMYRCTSVRIRSCIAAIKSGLNGYDDGAAARGAAGGGGEGGEGEGGGGGSSWNWLWARSWWNPVSMPGSERESEVSGSSSCRRLIAQSAGSNPPDRATGR</sequence>
<evidence type="ECO:0000256" key="1">
    <source>
        <dbReference type="SAM" id="MobiDB-lite"/>
    </source>
</evidence>